<keyword evidence="2" id="KW-0732">Signal</keyword>
<dbReference type="InterPro" id="IPR045748">
    <property type="entry name" value="DcaP"/>
</dbReference>
<evidence type="ECO:0008006" key="5">
    <source>
        <dbReference type="Google" id="ProtNLM"/>
    </source>
</evidence>
<name>A0A240EC99_9GAMM</name>
<evidence type="ECO:0000313" key="3">
    <source>
        <dbReference type="EMBL" id="SNX46338.1"/>
    </source>
</evidence>
<proteinExistence type="predicted"/>
<feature type="signal peptide" evidence="2">
    <location>
        <begin position="1"/>
        <end position="33"/>
    </location>
</feature>
<evidence type="ECO:0000256" key="2">
    <source>
        <dbReference type="SAM" id="SignalP"/>
    </source>
</evidence>
<accession>A0A240EC99</accession>
<feature type="coiled-coil region" evidence="1">
    <location>
        <begin position="33"/>
        <end position="60"/>
    </location>
</feature>
<reference evidence="4" key="1">
    <citation type="submission" date="2016-09" db="EMBL/GenBank/DDBJ databases">
        <authorList>
            <person name="Varghese N."/>
            <person name="Submissions S."/>
        </authorList>
    </citation>
    <scope>NUCLEOTIDE SEQUENCE [LARGE SCALE GENOMIC DNA]</scope>
    <source>
        <strain evidence="4">ANC 4466</strain>
    </source>
</reference>
<keyword evidence="4" id="KW-1185">Reference proteome</keyword>
<dbReference type="InterPro" id="IPR023614">
    <property type="entry name" value="Porin_dom_sf"/>
</dbReference>
<keyword evidence="1" id="KW-0175">Coiled coil</keyword>
<evidence type="ECO:0000256" key="1">
    <source>
        <dbReference type="SAM" id="Coils"/>
    </source>
</evidence>
<feature type="chain" id="PRO_5013371810" description="DcaP-like protein" evidence="2">
    <location>
        <begin position="34"/>
        <end position="434"/>
    </location>
</feature>
<dbReference type="Pfam" id="PF19577">
    <property type="entry name" value="DcaP"/>
    <property type="match status" value="1"/>
</dbReference>
<dbReference type="AlphaFoldDB" id="A0A240EC99"/>
<dbReference type="SUPFAM" id="SSF56935">
    <property type="entry name" value="Porins"/>
    <property type="match status" value="1"/>
</dbReference>
<protein>
    <recommendedName>
        <fullName evidence="5">DcaP-like protein</fullName>
    </recommendedName>
</protein>
<dbReference type="Gene3D" id="2.40.160.10">
    <property type="entry name" value="Porin"/>
    <property type="match status" value="1"/>
</dbReference>
<evidence type="ECO:0000313" key="4">
    <source>
        <dbReference type="Proteomes" id="UP000219042"/>
    </source>
</evidence>
<dbReference type="Proteomes" id="UP000219042">
    <property type="component" value="Unassembled WGS sequence"/>
</dbReference>
<organism evidence="3 4">
    <name type="scientific">Acinetobacter puyangensis</name>
    <dbReference type="NCBI Taxonomy" id="1096779"/>
    <lineage>
        <taxon>Bacteria</taxon>
        <taxon>Pseudomonadati</taxon>
        <taxon>Pseudomonadota</taxon>
        <taxon>Gammaproteobacteria</taxon>
        <taxon>Moraxellales</taxon>
        <taxon>Moraxellaceae</taxon>
        <taxon>Acinetobacter</taxon>
    </lineage>
</organism>
<dbReference type="EMBL" id="OANT01000010">
    <property type="protein sequence ID" value="SNX46338.1"/>
    <property type="molecule type" value="Genomic_DNA"/>
</dbReference>
<gene>
    <name evidence="3" type="ORF">SAMN05421731_11085</name>
</gene>
<sequence length="434" mass="48836">MYIITMYRILSQFKAQHLMIAMLTASTTTLSHAENSQNELAELRQQIMDLRHELQQIKNQTYQPVTAVQTVPALPITTAVSEKKSLISNHGAEVSLYGYIRADASYQAKGAATMYNNISAVPLENTTEAAKQSDQLRATASATRIGVNFKTPTAFGDIGGKFETDFFGSATRDQFRIRHAYLTYGNWLVGQTWSNFIAPEYLPETVDAATYVGGSLQRTPIIRYSDKITDQTSFVVSIEDPKYTAATDPDHEMRLPAFVGRVNHKFDNGSILSGRSFVAEKKTSNDHEWAWGIGLGGKYQITPDTMLKADYYHVKGDGRFLFWTNSGYVIDGQQQMHSNEFDTISLGLTHQLNPKLRSTLGYGYMRTKDDNTFASLKYNDATQNKALWQGWANAIYNPYKPISLGIEYVYGERETFDGRTGTDNRINMMAIYDF</sequence>